<dbReference type="Gene3D" id="2.40.50.100">
    <property type="match status" value="1"/>
</dbReference>
<reference evidence="6" key="2">
    <citation type="submission" date="2021-01" db="EMBL/GenBank/DDBJ databases">
        <authorList>
            <person name="Schikora-Tamarit M.A."/>
        </authorList>
    </citation>
    <scope>NUCLEOTIDE SEQUENCE</scope>
    <source>
        <strain evidence="6">NCAIM Y.01608</strain>
    </source>
</reference>
<dbReference type="PANTHER" id="PTHR21321:SF1">
    <property type="entry name" value="EXOSOME COMPLEX COMPONENT RRP40"/>
    <property type="match status" value="1"/>
</dbReference>
<comment type="caution">
    <text evidence="6">The sequence shown here is derived from an EMBL/GenBank/DDBJ whole genome shotgun (WGS) entry which is preliminary data.</text>
</comment>
<dbReference type="GO" id="GO:0071051">
    <property type="term" value="P:poly(A)-dependent snoRNA 3'-end processing"/>
    <property type="evidence" value="ECO:0007669"/>
    <property type="project" value="TreeGrafter"/>
</dbReference>
<proteinExistence type="predicted"/>
<dbReference type="Proteomes" id="UP000788993">
    <property type="component" value="Unassembled WGS sequence"/>
</dbReference>
<dbReference type="GO" id="GO:0071038">
    <property type="term" value="P:TRAMP-dependent tRNA surveillance pathway"/>
    <property type="evidence" value="ECO:0007669"/>
    <property type="project" value="TreeGrafter"/>
</dbReference>
<dbReference type="CDD" id="cd22526">
    <property type="entry name" value="KH-I_Rrp40"/>
    <property type="match status" value="1"/>
</dbReference>
<comment type="subcellular location">
    <subcellularLocation>
        <location evidence="1">Nucleus</location>
    </subcellularLocation>
</comment>
<dbReference type="GO" id="GO:0000177">
    <property type="term" value="C:cytoplasmic exosome (RNase complex)"/>
    <property type="evidence" value="ECO:0007669"/>
    <property type="project" value="TreeGrafter"/>
</dbReference>
<dbReference type="GO" id="GO:0000467">
    <property type="term" value="P:exonucleolytic trimming to generate mature 3'-end of 5.8S rRNA from tricistronic rRNA transcript (SSU-rRNA, 5.8S rRNA, LSU-rRNA)"/>
    <property type="evidence" value="ECO:0007669"/>
    <property type="project" value="TreeGrafter"/>
</dbReference>
<dbReference type="EMBL" id="JAEUBD010001504">
    <property type="protein sequence ID" value="KAH3659805.1"/>
    <property type="molecule type" value="Genomic_DNA"/>
</dbReference>
<dbReference type="GO" id="GO:0003723">
    <property type="term" value="F:RNA binding"/>
    <property type="evidence" value="ECO:0007669"/>
    <property type="project" value="UniProtKB-KW"/>
</dbReference>
<dbReference type="SUPFAM" id="SSF54791">
    <property type="entry name" value="Eukaryotic type KH-domain (KH-domain type I)"/>
    <property type="match status" value="1"/>
</dbReference>
<dbReference type="GO" id="GO:0071034">
    <property type="term" value="P:CUT catabolic process"/>
    <property type="evidence" value="ECO:0007669"/>
    <property type="project" value="TreeGrafter"/>
</dbReference>
<dbReference type="FunFam" id="2.40.50.140:FF:000127">
    <property type="entry name" value="Exosome complex component RRP40"/>
    <property type="match status" value="1"/>
</dbReference>
<keyword evidence="3" id="KW-0271">Exosome</keyword>
<keyword evidence="2" id="KW-0963">Cytoplasm</keyword>
<dbReference type="GO" id="GO:0000176">
    <property type="term" value="C:nuclear exosome (RNase complex)"/>
    <property type="evidence" value="ECO:0007669"/>
    <property type="project" value="TreeGrafter"/>
</dbReference>
<evidence type="ECO:0000313" key="7">
    <source>
        <dbReference type="Proteomes" id="UP000788993"/>
    </source>
</evidence>
<reference evidence="6" key="1">
    <citation type="journal article" date="2021" name="Open Biol.">
        <title>Shared evolutionary footprints suggest mitochondrial oxidative damage underlies multiple complex I losses in fungi.</title>
        <authorList>
            <person name="Schikora-Tamarit M.A."/>
            <person name="Marcet-Houben M."/>
            <person name="Nosek J."/>
            <person name="Gabaldon T."/>
        </authorList>
    </citation>
    <scope>NUCLEOTIDE SEQUENCE</scope>
    <source>
        <strain evidence="6">NCAIM Y.01608</strain>
    </source>
</reference>
<dbReference type="InterPro" id="IPR004088">
    <property type="entry name" value="KH_dom_type_1"/>
</dbReference>
<dbReference type="GO" id="GO:0034475">
    <property type="term" value="P:U4 snRNA 3'-end processing"/>
    <property type="evidence" value="ECO:0007669"/>
    <property type="project" value="TreeGrafter"/>
</dbReference>
<dbReference type="InterPro" id="IPR026699">
    <property type="entry name" value="Exosome_RNA_bind1/RRP40/RRP4"/>
</dbReference>
<dbReference type="PANTHER" id="PTHR21321">
    <property type="entry name" value="PNAS-3 RELATED"/>
    <property type="match status" value="1"/>
</dbReference>
<dbReference type="Gene3D" id="3.30.1370.10">
    <property type="entry name" value="K Homology domain, type 1"/>
    <property type="match status" value="1"/>
</dbReference>
<protein>
    <recommendedName>
        <fullName evidence="5">K Homology domain-containing protein</fullName>
    </recommendedName>
</protein>
<keyword evidence="4" id="KW-0694">RNA-binding</keyword>
<keyword evidence="7" id="KW-1185">Reference proteome</keyword>
<dbReference type="Gene3D" id="2.40.50.140">
    <property type="entry name" value="Nucleic acid-binding proteins"/>
    <property type="match status" value="1"/>
</dbReference>
<sequence length="215" mass="23480">MSIVIPGDQFTLEAGSELVLGPNLQTSGNTASPTTAGYLVQTQAGPCSLAYVEADSRRYMPAVQDFVVGTIVGSFGEFYRVSLSNFSTPAVLGFYAFPNASKKNRPKLKTGDLVYARVAAVDPDLDVELECFDATTGKEGGFGHLEGGFVFEVRLAYARYLLRQQDAPVLTRLMRKYQFELAIGANGRIWIKSDTLPNTIECMKAIQRAQTDKQS</sequence>
<dbReference type="Pfam" id="PF15985">
    <property type="entry name" value="KH_6"/>
    <property type="match status" value="1"/>
</dbReference>
<dbReference type="InterPro" id="IPR036612">
    <property type="entry name" value="KH_dom_type_1_sf"/>
</dbReference>
<dbReference type="GO" id="GO:0071035">
    <property type="term" value="P:nuclear polyadenylation-dependent rRNA catabolic process"/>
    <property type="evidence" value="ECO:0007669"/>
    <property type="project" value="TreeGrafter"/>
</dbReference>
<evidence type="ECO:0000256" key="1">
    <source>
        <dbReference type="ARBA" id="ARBA00004123"/>
    </source>
</evidence>
<evidence type="ECO:0000256" key="3">
    <source>
        <dbReference type="ARBA" id="ARBA00022835"/>
    </source>
</evidence>
<dbReference type="AlphaFoldDB" id="A0A9P8NU64"/>
<dbReference type="InterPro" id="IPR049469">
    <property type="entry name" value="RRP40_KH-I"/>
</dbReference>
<dbReference type="InterPro" id="IPR012340">
    <property type="entry name" value="NA-bd_OB-fold"/>
</dbReference>
<evidence type="ECO:0000256" key="4">
    <source>
        <dbReference type="ARBA" id="ARBA00022884"/>
    </source>
</evidence>
<dbReference type="Pfam" id="PF21262">
    <property type="entry name" value="RRP40_S1"/>
    <property type="match status" value="1"/>
</dbReference>
<name>A0A9P8NU64_9ASCO</name>
<dbReference type="SUPFAM" id="SSF50249">
    <property type="entry name" value="Nucleic acid-binding proteins"/>
    <property type="match status" value="1"/>
</dbReference>
<evidence type="ECO:0000313" key="6">
    <source>
        <dbReference type="EMBL" id="KAH3659805.1"/>
    </source>
</evidence>
<evidence type="ECO:0000256" key="2">
    <source>
        <dbReference type="ARBA" id="ARBA00022490"/>
    </source>
</evidence>
<feature type="domain" description="K Homology" evidence="5">
    <location>
        <begin position="148"/>
        <end position="195"/>
    </location>
</feature>
<organism evidence="6 7">
    <name type="scientific">Ogataea polymorpha</name>
    <dbReference type="NCBI Taxonomy" id="460523"/>
    <lineage>
        <taxon>Eukaryota</taxon>
        <taxon>Fungi</taxon>
        <taxon>Dikarya</taxon>
        <taxon>Ascomycota</taxon>
        <taxon>Saccharomycotina</taxon>
        <taxon>Pichiomycetes</taxon>
        <taxon>Pichiales</taxon>
        <taxon>Pichiaceae</taxon>
        <taxon>Ogataea</taxon>
    </lineage>
</organism>
<accession>A0A9P8NU64</accession>
<evidence type="ECO:0000259" key="5">
    <source>
        <dbReference type="Pfam" id="PF15985"/>
    </source>
</evidence>
<gene>
    <name evidence="6" type="ORF">OGATHE_005850</name>
</gene>